<feature type="signal peptide" evidence="1">
    <location>
        <begin position="1"/>
        <end position="20"/>
    </location>
</feature>
<name>A0ABU2ZRK9_9ALTE</name>
<dbReference type="Proteomes" id="UP001253545">
    <property type="component" value="Unassembled WGS sequence"/>
</dbReference>
<evidence type="ECO:0000313" key="2">
    <source>
        <dbReference type="EMBL" id="MDT0594954.1"/>
    </source>
</evidence>
<evidence type="ECO:0000313" key="3">
    <source>
        <dbReference type="Proteomes" id="UP001253545"/>
    </source>
</evidence>
<dbReference type="PROSITE" id="PS51257">
    <property type="entry name" value="PROKAR_LIPOPROTEIN"/>
    <property type="match status" value="1"/>
</dbReference>
<proteinExistence type="predicted"/>
<accession>A0ABU2ZRK9</accession>
<organism evidence="2 3">
    <name type="scientific">Glaciecola petra</name>
    <dbReference type="NCBI Taxonomy" id="3075602"/>
    <lineage>
        <taxon>Bacteria</taxon>
        <taxon>Pseudomonadati</taxon>
        <taxon>Pseudomonadota</taxon>
        <taxon>Gammaproteobacteria</taxon>
        <taxon>Alteromonadales</taxon>
        <taxon>Alteromonadaceae</taxon>
        <taxon>Glaciecola</taxon>
    </lineage>
</organism>
<feature type="chain" id="PRO_5045331796" description="Lipoprotein" evidence="1">
    <location>
        <begin position="21"/>
        <end position="187"/>
    </location>
</feature>
<reference evidence="2 3" key="1">
    <citation type="submission" date="2023-09" db="EMBL/GenBank/DDBJ databases">
        <authorList>
            <person name="Rey-Velasco X."/>
        </authorList>
    </citation>
    <scope>NUCLEOTIDE SEQUENCE [LARGE SCALE GENOMIC DNA]</scope>
    <source>
        <strain evidence="2 3">P117</strain>
    </source>
</reference>
<evidence type="ECO:0008006" key="4">
    <source>
        <dbReference type="Google" id="ProtNLM"/>
    </source>
</evidence>
<dbReference type="RefSeq" id="WP_311368473.1">
    <property type="nucleotide sequence ID" value="NZ_JAVRHX010000002.1"/>
</dbReference>
<gene>
    <name evidence="2" type="ORF">RM552_08890</name>
</gene>
<dbReference type="EMBL" id="JAVRHX010000002">
    <property type="protein sequence ID" value="MDT0594954.1"/>
    <property type="molecule type" value="Genomic_DNA"/>
</dbReference>
<protein>
    <recommendedName>
        <fullName evidence="4">Lipoprotein</fullName>
    </recommendedName>
</protein>
<evidence type="ECO:0000256" key="1">
    <source>
        <dbReference type="SAM" id="SignalP"/>
    </source>
</evidence>
<comment type="caution">
    <text evidence="2">The sequence shown here is derived from an EMBL/GenBank/DDBJ whole genome shotgun (WGS) entry which is preliminary data.</text>
</comment>
<keyword evidence="3" id="KW-1185">Reference proteome</keyword>
<sequence length="187" mass="20369">MKFKKLALPFTISVVFALSACGSTDNNSDSGLGPIMKTALCAAGGFAGAYIGKELADKYFEKTNTSYTGQEREILTKGFQVGLFLTFCGVANYAGETIYKKLSEDGLAKRKEQVLQAAVTSESTTYFDPQNPDYRGSVDIIDRYTENDGNRYCVVAKDTLSIDQTSESILVTQCRNLPNGEFEVVAV</sequence>
<keyword evidence="1" id="KW-0732">Signal</keyword>